<keyword evidence="3" id="KW-1185">Reference proteome</keyword>
<organism evidence="2 3">
    <name type="scientific">Nostocoides japonicum T1-X7</name>
    <dbReference type="NCBI Taxonomy" id="1194083"/>
    <lineage>
        <taxon>Bacteria</taxon>
        <taxon>Bacillati</taxon>
        <taxon>Actinomycetota</taxon>
        <taxon>Actinomycetes</taxon>
        <taxon>Micrococcales</taxon>
        <taxon>Intrasporangiaceae</taxon>
        <taxon>Nostocoides</taxon>
    </lineage>
</organism>
<name>A0A077M7S5_9MICO</name>
<proteinExistence type="predicted"/>
<feature type="compositionally biased region" description="Basic and acidic residues" evidence="1">
    <location>
        <begin position="30"/>
        <end position="56"/>
    </location>
</feature>
<dbReference type="Proteomes" id="UP000035721">
    <property type="component" value="Unassembled WGS sequence"/>
</dbReference>
<reference evidence="2 3" key="1">
    <citation type="journal article" date="2013" name="ISME J.">
        <title>A metabolic model for members of the genus Tetrasphaera involved in enhanced biological phosphorus removal.</title>
        <authorList>
            <person name="Kristiansen R."/>
            <person name="Nguyen H.T.T."/>
            <person name="Saunders A.M."/>
            <person name="Nielsen J.L."/>
            <person name="Wimmer R."/>
            <person name="Le V.Q."/>
            <person name="McIlroy S.J."/>
            <person name="Petrovski S."/>
            <person name="Seviour R.J."/>
            <person name="Calteau A."/>
            <person name="Nielsen K.L."/>
            <person name="Nielsen P.H."/>
        </authorList>
    </citation>
    <scope>NUCLEOTIDE SEQUENCE [LARGE SCALE GENOMIC DNA]</scope>
    <source>
        <strain evidence="2 3">T1-X7</strain>
    </source>
</reference>
<comment type="caution">
    <text evidence="2">The sequence shown here is derived from an EMBL/GenBank/DDBJ whole genome shotgun (WGS) entry which is preliminary data.</text>
</comment>
<dbReference type="EMBL" id="CAJB01000411">
    <property type="protein sequence ID" value="CCH80149.1"/>
    <property type="molecule type" value="Genomic_DNA"/>
</dbReference>
<dbReference type="AlphaFoldDB" id="A0A077M7S5"/>
<feature type="region of interest" description="Disordered" evidence="1">
    <location>
        <begin position="1"/>
        <end position="68"/>
    </location>
</feature>
<accession>A0A077M7S5</accession>
<evidence type="ECO:0000313" key="3">
    <source>
        <dbReference type="Proteomes" id="UP000035721"/>
    </source>
</evidence>
<sequence length="68" mass="7412">MRLAQLETIQQPTERTGEGAPTGPDVDGDPVARRDLHDAAEHIAHEEETHGIERSSVEAAEVDADRAR</sequence>
<gene>
    <name evidence="2" type="ORF">BN12_770013</name>
</gene>
<evidence type="ECO:0000313" key="2">
    <source>
        <dbReference type="EMBL" id="CCH80149.1"/>
    </source>
</evidence>
<evidence type="ECO:0000256" key="1">
    <source>
        <dbReference type="SAM" id="MobiDB-lite"/>
    </source>
</evidence>
<protein>
    <submittedName>
        <fullName evidence="2">Uncharacterized protein</fullName>
    </submittedName>
</protein>